<proteinExistence type="predicted"/>
<evidence type="ECO:0000313" key="2">
    <source>
        <dbReference type="Proteomes" id="UP000215127"/>
    </source>
</evidence>
<name>A0A1X7RS43_ZYMT9</name>
<dbReference type="EMBL" id="LT853695">
    <property type="protein sequence ID" value="SMQ50021.1"/>
    <property type="molecule type" value="Genomic_DNA"/>
</dbReference>
<evidence type="ECO:0000313" key="1">
    <source>
        <dbReference type="EMBL" id="SMQ50021.1"/>
    </source>
</evidence>
<dbReference type="Proteomes" id="UP000215127">
    <property type="component" value="Chromosome 4"/>
</dbReference>
<dbReference type="AlphaFoldDB" id="A0A1X7RS43"/>
<protein>
    <submittedName>
        <fullName evidence="1">Uncharacterized protein</fullName>
    </submittedName>
</protein>
<keyword evidence="2" id="KW-1185">Reference proteome</keyword>
<gene>
    <name evidence="1" type="ORF">ZT3D7_G5173</name>
</gene>
<organism evidence="1 2">
    <name type="scientific">Zymoseptoria tritici (strain ST99CH_3D7)</name>
    <dbReference type="NCBI Taxonomy" id="1276538"/>
    <lineage>
        <taxon>Eukaryota</taxon>
        <taxon>Fungi</taxon>
        <taxon>Dikarya</taxon>
        <taxon>Ascomycota</taxon>
        <taxon>Pezizomycotina</taxon>
        <taxon>Dothideomycetes</taxon>
        <taxon>Dothideomycetidae</taxon>
        <taxon>Mycosphaerellales</taxon>
        <taxon>Mycosphaerellaceae</taxon>
        <taxon>Zymoseptoria</taxon>
    </lineage>
</organism>
<sequence>MAVCVAPKSHCSEQMTVRPRQQEHAYAASSINLPKDGAVLHKQEPWPTGESKKSSIGLFVVAPGCEHRGLTTTPPSPAGKLKRFNAVQHRLQDHIDNT</sequence>
<accession>A0A1X7RS43</accession>
<reference evidence="1 2" key="1">
    <citation type="submission" date="2016-06" db="EMBL/GenBank/DDBJ databases">
        <authorList>
            <person name="Kjaerup R.B."/>
            <person name="Dalgaard T.S."/>
            <person name="Juul-Madsen H.R."/>
        </authorList>
    </citation>
    <scope>NUCLEOTIDE SEQUENCE [LARGE SCALE GENOMIC DNA]</scope>
</reference>